<dbReference type="GO" id="GO:0008757">
    <property type="term" value="F:S-adenosylmethionine-dependent methyltransferase activity"/>
    <property type="evidence" value="ECO:0007669"/>
    <property type="project" value="InterPro"/>
</dbReference>
<accession>A0A268EW39</accession>
<dbReference type="CDD" id="cd02440">
    <property type="entry name" value="AdoMet_MTases"/>
    <property type="match status" value="1"/>
</dbReference>
<dbReference type="Proteomes" id="UP000215596">
    <property type="component" value="Unassembled WGS sequence"/>
</dbReference>
<dbReference type="PANTHER" id="PTHR44942">
    <property type="entry name" value="METHYLTRANSF_11 DOMAIN-CONTAINING PROTEIN"/>
    <property type="match status" value="1"/>
</dbReference>
<dbReference type="RefSeq" id="WP_095265041.1">
    <property type="nucleotide sequence ID" value="NZ_NPBY01000030.1"/>
</dbReference>
<dbReference type="InterPro" id="IPR013216">
    <property type="entry name" value="Methyltransf_11"/>
</dbReference>
<reference evidence="5 6" key="1">
    <citation type="submission" date="2017-07" db="EMBL/GenBank/DDBJ databases">
        <title>Isolation and whole genome analysis of endospore-forming bacteria from heroin.</title>
        <authorList>
            <person name="Kalinowski J."/>
            <person name="Ahrens B."/>
            <person name="Al-Dilaimi A."/>
            <person name="Winkler A."/>
            <person name="Wibberg D."/>
            <person name="Schleenbecker U."/>
            <person name="Ruckert C."/>
            <person name="Wolfel R."/>
            <person name="Grass G."/>
        </authorList>
    </citation>
    <scope>NUCLEOTIDE SEQUENCE [LARGE SCALE GENOMIC DNA]</scope>
    <source>
        <strain evidence="5 6">7537-G1</strain>
    </source>
</reference>
<keyword evidence="2 5" id="KW-0489">Methyltransferase</keyword>
<sequence length="293" mass="33069">MTEETSKVPSATTVPEGNRLSNVQRFNGFQDTYDQHRPEAPQEVVTLLTQYLGHRPSLVVDIGSGTGLSSFVWRDTAARIIGVEPNDDMRSKAVDKLMSLAGAPTDDQVQAAEMSFVPGYSNQLELPDGAAEIVTCSQSFHWMEPVSTLKEIARVLREGGIFAAYDCDWPPSLDWQVELAYHELIELSEQLIDRHVDTAEQAYKGNKDEHLKHIRESGHFRFTKEIVFHHTEPFTAERYIGLAVSQGGIQTVFKLNLPEIHAKLDQFQALVTDYFQGRTLPLMFSYRMRIGIK</sequence>
<dbReference type="AlphaFoldDB" id="A0A268EW39"/>
<evidence type="ECO:0000256" key="2">
    <source>
        <dbReference type="ARBA" id="ARBA00022603"/>
    </source>
</evidence>
<protein>
    <submittedName>
        <fullName evidence="5">SAM-dependent methyltransferase</fullName>
    </submittedName>
</protein>
<name>A0A268EW39_9BACL</name>
<dbReference type="OrthoDB" id="9797252at2"/>
<evidence type="ECO:0000313" key="5">
    <source>
        <dbReference type="EMBL" id="PAD77342.1"/>
    </source>
</evidence>
<feature type="domain" description="Methyltransferase type 11" evidence="4">
    <location>
        <begin position="60"/>
        <end position="163"/>
    </location>
</feature>
<dbReference type="Gene3D" id="3.40.50.150">
    <property type="entry name" value="Vaccinia Virus protein VP39"/>
    <property type="match status" value="1"/>
</dbReference>
<dbReference type="GO" id="GO:0032259">
    <property type="term" value="P:methylation"/>
    <property type="evidence" value="ECO:0007669"/>
    <property type="project" value="UniProtKB-KW"/>
</dbReference>
<proteinExistence type="inferred from homology"/>
<dbReference type="InterPro" id="IPR029063">
    <property type="entry name" value="SAM-dependent_MTases_sf"/>
</dbReference>
<dbReference type="PANTHER" id="PTHR44942:SF4">
    <property type="entry name" value="METHYLTRANSFERASE TYPE 11 DOMAIN-CONTAINING PROTEIN"/>
    <property type="match status" value="1"/>
</dbReference>
<evidence type="ECO:0000256" key="3">
    <source>
        <dbReference type="ARBA" id="ARBA00022679"/>
    </source>
</evidence>
<comment type="caution">
    <text evidence="5">The sequence shown here is derived from an EMBL/GenBank/DDBJ whole genome shotgun (WGS) entry which is preliminary data.</text>
</comment>
<organism evidence="5 6">
    <name type="scientific">Paenibacillus campinasensis</name>
    <dbReference type="NCBI Taxonomy" id="66347"/>
    <lineage>
        <taxon>Bacteria</taxon>
        <taxon>Bacillati</taxon>
        <taxon>Bacillota</taxon>
        <taxon>Bacilli</taxon>
        <taxon>Bacillales</taxon>
        <taxon>Paenibacillaceae</taxon>
        <taxon>Paenibacillus</taxon>
    </lineage>
</organism>
<gene>
    <name evidence="5" type="ORF">CHH67_10085</name>
</gene>
<evidence type="ECO:0000256" key="1">
    <source>
        <dbReference type="ARBA" id="ARBA00008361"/>
    </source>
</evidence>
<evidence type="ECO:0000259" key="4">
    <source>
        <dbReference type="Pfam" id="PF08241"/>
    </source>
</evidence>
<dbReference type="SUPFAM" id="SSF53335">
    <property type="entry name" value="S-adenosyl-L-methionine-dependent methyltransferases"/>
    <property type="match status" value="1"/>
</dbReference>
<dbReference type="EMBL" id="NPBY01000030">
    <property type="protein sequence ID" value="PAD77342.1"/>
    <property type="molecule type" value="Genomic_DNA"/>
</dbReference>
<dbReference type="Pfam" id="PF08241">
    <property type="entry name" value="Methyltransf_11"/>
    <property type="match status" value="1"/>
</dbReference>
<evidence type="ECO:0000313" key="6">
    <source>
        <dbReference type="Proteomes" id="UP000215596"/>
    </source>
</evidence>
<keyword evidence="3 5" id="KW-0808">Transferase</keyword>
<comment type="similarity">
    <text evidence="1">Belongs to the methyltransferase superfamily.</text>
</comment>
<dbReference type="InterPro" id="IPR051052">
    <property type="entry name" value="Diverse_substrate_MTase"/>
</dbReference>